<proteinExistence type="inferred from homology"/>
<dbReference type="STRING" id="36166.T1H5F6"/>
<evidence type="ECO:0000313" key="7">
    <source>
        <dbReference type="Proteomes" id="UP000015102"/>
    </source>
</evidence>
<dbReference type="EnsemblMetazoa" id="MESCA011533-RA">
    <property type="protein sequence ID" value="MESCA011533-PA"/>
    <property type="gene ID" value="MESCA011533"/>
</dbReference>
<comment type="subcellular location">
    <subcellularLocation>
        <location evidence="1">Membrane</location>
        <topology evidence="1">Single-pass type II membrane protein</topology>
    </subcellularLocation>
</comment>
<dbReference type="GO" id="GO:0016020">
    <property type="term" value="C:membrane"/>
    <property type="evidence" value="ECO:0007669"/>
    <property type="project" value="UniProtKB-SubCell"/>
</dbReference>
<protein>
    <submittedName>
        <fullName evidence="6">Uncharacterized protein</fullName>
    </submittedName>
</protein>
<dbReference type="EMBL" id="CAQQ02382965">
    <property type="status" value="NOT_ANNOTATED_CDS"/>
    <property type="molecule type" value="Genomic_DNA"/>
</dbReference>
<organism evidence="6 7">
    <name type="scientific">Megaselia scalaris</name>
    <name type="common">Humpbacked fly</name>
    <name type="synonym">Phora scalaris</name>
    <dbReference type="NCBI Taxonomy" id="36166"/>
    <lineage>
        <taxon>Eukaryota</taxon>
        <taxon>Metazoa</taxon>
        <taxon>Ecdysozoa</taxon>
        <taxon>Arthropoda</taxon>
        <taxon>Hexapoda</taxon>
        <taxon>Insecta</taxon>
        <taxon>Pterygota</taxon>
        <taxon>Neoptera</taxon>
        <taxon>Endopterygota</taxon>
        <taxon>Diptera</taxon>
        <taxon>Brachycera</taxon>
        <taxon>Muscomorpha</taxon>
        <taxon>Platypezoidea</taxon>
        <taxon>Phoridae</taxon>
        <taxon>Megaseliini</taxon>
        <taxon>Megaselia</taxon>
    </lineage>
</organism>
<reference evidence="7" key="1">
    <citation type="submission" date="2013-02" db="EMBL/GenBank/DDBJ databases">
        <authorList>
            <person name="Hughes D."/>
        </authorList>
    </citation>
    <scope>NUCLEOTIDE SEQUENCE</scope>
    <source>
        <strain>Durham</strain>
        <strain evidence="7">NC isolate 2 -- Noor lab</strain>
    </source>
</reference>
<keyword evidence="5" id="KW-0735">Signal-anchor</keyword>
<name>T1H5F6_MEGSC</name>
<dbReference type="HOGENOM" id="CLU_2778739_0_0_1"/>
<dbReference type="PANTHER" id="PTHR46012:SF2">
    <property type="entry name" value="IP22168P"/>
    <property type="match status" value="1"/>
</dbReference>
<dbReference type="PANTHER" id="PTHR46012">
    <property type="entry name" value="IP22168P"/>
    <property type="match status" value="1"/>
</dbReference>
<comment type="similarity">
    <text evidence="2">Belongs to the glycosyltransferase 8 family.</text>
</comment>
<keyword evidence="7" id="KW-1185">Reference proteome</keyword>
<dbReference type="InterPro" id="IPR029044">
    <property type="entry name" value="Nucleotide-diphossugar_trans"/>
</dbReference>
<keyword evidence="3" id="KW-0328">Glycosyltransferase</keyword>
<evidence type="ECO:0000256" key="1">
    <source>
        <dbReference type="ARBA" id="ARBA00004606"/>
    </source>
</evidence>
<evidence type="ECO:0000256" key="3">
    <source>
        <dbReference type="ARBA" id="ARBA00022676"/>
    </source>
</evidence>
<dbReference type="Gene3D" id="3.90.550.10">
    <property type="entry name" value="Spore Coat Polysaccharide Biosynthesis Protein SpsA, Chain A"/>
    <property type="match status" value="1"/>
</dbReference>
<dbReference type="InterPro" id="IPR051993">
    <property type="entry name" value="Glycosyltransferase_8"/>
</dbReference>
<reference evidence="6" key="2">
    <citation type="submission" date="2015-06" db="UniProtKB">
        <authorList>
            <consortium name="EnsemblMetazoa"/>
        </authorList>
    </citation>
    <scope>IDENTIFICATION</scope>
</reference>
<evidence type="ECO:0000256" key="2">
    <source>
        <dbReference type="ARBA" id="ARBA00006351"/>
    </source>
</evidence>
<dbReference type="AlphaFoldDB" id="T1H5F6"/>
<dbReference type="Proteomes" id="UP000015102">
    <property type="component" value="Unassembled WGS sequence"/>
</dbReference>
<keyword evidence="5" id="KW-0812">Transmembrane</keyword>
<dbReference type="GO" id="GO:0035252">
    <property type="term" value="F:UDP-xylosyltransferase activity"/>
    <property type="evidence" value="ECO:0007669"/>
    <property type="project" value="TreeGrafter"/>
</dbReference>
<evidence type="ECO:0000256" key="5">
    <source>
        <dbReference type="ARBA" id="ARBA00022968"/>
    </source>
</evidence>
<keyword evidence="4" id="KW-0808">Transferase</keyword>
<evidence type="ECO:0000256" key="4">
    <source>
        <dbReference type="ARBA" id="ARBA00022679"/>
    </source>
</evidence>
<accession>T1H5F6</accession>
<dbReference type="GO" id="GO:0016266">
    <property type="term" value="P:protein O-linked glycosylation via N-acetyl-galactosamine"/>
    <property type="evidence" value="ECO:0007669"/>
    <property type="project" value="TreeGrafter"/>
</dbReference>
<evidence type="ECO:0000313" key="6">
    <source>
        <dbReference type="EnsemblMetazoa" id="MESCA011533-PA"/>
    </source>
</evidence>
<sequence>MREFEWEKKIFPIYEKFKNKITYGDQDLINILFYYFPDKVKILPCIYNYRPDYCMYSPICNITQGIKML</sequence>
<dbReference type="SUPFAM" id="SSF53448">
    <property type="entry name" value="Nucleotide-diphospho-sugar transferases"/>
    <property type="match status" value="1"/>
</dbReference>